<evidence type="ECO:0000313" key="2">
    <source>
        <dbReference type="EMBL" id="TJY43462.1"/>
    </source>
</evidence>
<dbReference type="EMBL" id="SUPK01000002">
    <property type="protein sequence ID" value="TJY43462.1"/>
    <property type="molecule type" value="Genomic_DNA"/>
</dbReference>
<name>A0A4U0FJ27_9BACL</name>
<gene>
    <name evidence="2" type="ORF">E5161_06160</name>
</gene>
<dbReference type="AlphaFoldDB" id="A0A4U0FJ27"/>
<evidence type="ECO:0000256" key="1">
    <source>
        <dbReference type="SAM" id="MobiDB-lite"/>
    </source>
</evidence>
<comment type="caution">
    <text evidence="2">The sequence shown here is derived from an EMBL/GenBank/DDBJ whole genome shotgun (WGS) entry which is preliminary data.</text>
</comment>
<protein>
    <submittedName>
        <fullName evidence="2">Uncharacterized protein</fullName>
    </submittedName>
</protein>
<dbReference type="OrthoDB" id="2680718at2"/>
<reference evidence="2 3" key="1">
    <citation type="submission" date="2019-04" db="EMBL/GenBank/DDBJ databases">
        <title>Cohnella sp. nov., isolated from soil.</title>
        <authorList>
            <person name="Kim W."/>
        </authorList>
    </citation>
    <scope>NUCLEOTIDE SEQUENCE [LARGE SCALE GENOMIC DNA]</scope>
    <source>
        <strain evidence="2 3">CAU 1483</strain>
    </source>
</reference>
<keyword evidence="3" id="KW-1185">Reference proteome</keyword>
<feature type="region of interest" description="Disordered" evidence="1">
    <location>
        <begin position="47"/>
        <end position="69"/>
    </location>
</feature>
<dbReference type="RefSeq" id="WP_136776824.1">
    <property type="nucleotide sequence ID" value="NZ_SUPK01000002.1"/>
</dbReference>
<accession>A0A4U0FJ27</accession>
<organism evidence="2 3">
    <name type="scientific">Cohnella pontilimi</name>
    <dbReference type="NCBI Taxonomy" id="2564100"/>
    <lineage>
        <taxon>Bacteria</taxon>
        <taxon>Bacillati</taxon>
        <taxon>Bacillota</taxon>
        <taxon>Bacilli</taxon>
        <taxon>Bacillales</taxon>
        <taxon>Paenibacillaceae</taxon>
        <taxon>Cohnella</taxon>
    </lineage>
</organism>
<evidence type="ECO:0000313" key="3">
    <source>
        <dbReference type="Proteomes" id="UP000309673"/>
    </source>
</evidence>
<dbReference type="Proteomes" id="UP000309673">
    <property type="component" value="Unassembled WGS sequence"/>
</dbReference>
<proteinExistence type="predicted"/>
<sequence>MDTHTIQARFATQEEAESAVRKLSSLRGDRFRLERESGGYTRMAASEMASEPAPGAMNASEPAGAPVQNFSGTLANEFASDVGTAPAAAFTLSADVPASVTEQARRVIQDAGGELK</sequence>